<keyword evidence="3" id="KW-0804">Transcription</keyword>
<keyword evidence="1" id="KW-0805">Transcription regulation</keyword>
<keyword evidence="6" id="KW-1185">Reference proteome</keyword>
<evidence type="ECO:0000256" key="2">
    <source>
        <dbReference type="ARBA" id="ARBA00023125"/>
    </source>
</evidence>
<accession>A0A847RUB7</accession>
<dbReference type="AlphaFoldDB" id="A0A847RUB7"/>
<dbReference type="SMART" id="SM00342">
    <property type="entry name" value="HTH_ARAC"/>
    <property type="match status" value="1"/>
</dbReference>
<evidence type="ECO:0000313" key="6">
    <source>
        <dbReference type="Proteomes" id="UP000570474"/>
    </source>
</evidence>
<dbReference type="Proteomes" id="UP000570474">
    <property type="component" value="Unassembled WGS sequence"/>
</dbReference>
<dbReference type="SUPFAM" id="SSF46689">
    <property type="entry name" value="Homeodomain-like"/>
    <property type="match status" value="2"/>
</dbReference>
<organism evidence="5 6">
    <name type="scientific">Chitinophaga varians</name>
    <dbReference type="NCBI Taxonomy" id="2202339"/>
    <lineage>
        <taxon>Bacteria</taxon>
        <taxon>Pseudomonadati</taxon>
        <taxon>Bacteroidota</taxon>
        <taxon>Chitinophagia</taxon>
        <taxon>Chitinophagales</taxon>
        <taxon>Chitinophagaceae</taxon>
        <taxon>Chitinophaga</taxon>
    </lineage>
</organism>
<evidence type="ECO:0000259" key="4">
    <source>
        <dbReference type="PROSITE" id="PS01124"/>
    </source>
</evidence>
<dbReference type="GO" id="GO:0003700">
    <property type="term" value="F:DNA-binding transcription factor activity"/>
    <property type="evidence" value="ECO:0007669"/>
    <property type="project" value="InterPro"/>
</dbReference>
<proteinExistence type="predicted"/>
<dbReference type="InterPro" id="IPR009057">
    <property type="entry name" value="Homeodomain-like_sf"/>
</dbReference>
<dbReference type="InterPro" id="IPR053142">
    <property type="entry name" value="PchR_regulatory_protein"/>
</dbReference>
<evidence type="ECO:0000256" key="1">
    <source>
        <dbReference type="ARBA" id="ARBA00023015"/>
    </source>
</evidence>
<feature type="domain" description="HTH araC/xylS-type" evidence="4">
    <location>
        <begin position="201"/>
        <end position="299"/>
    </location>
</feature>
<comment type="caution">
    <text evidence="5">The sequence shown here is derived from an EMBL/GenBank/DDBJ whole genome shotgun (WGS) entry which is preliminary data.</text>
</comment>
<dbReference type="PRINTS" id="PR00032">
    <property type="entry name" value="HTHARAC"/>
</dbReference>
<protein>
    <submittedName>
        <fullName evidence="5">Helix-turn-helix domain-containing protein</fullName>
    </submittedName>
</protein>
<dbReference type="RefSeq" id="WP_168870448.1">
    <property type="nucleotide sequence ID" value="NZ_JABAIA010000001.1"/>
</dbReference>
<dbReference type="InterPro" id="IPR020449">
    <property type="entry name" value="Tscrpt_reg_AraC-type_HTH"/>
</dbReference>
<dbReference type="InterPro" id="IPR018060">
    <property type="entry name" value="HTH_AraC"/>
</dbReference>
<dbReference type="GO" id="GO:0043565">
    <property type="term" value="F:sequence-specific DNA binding"/>
    <property type="evidence" value="ECO:0007669"/>
    <property type="project" value="InterPro"/>
</dbReference>
<keyword evidence="2" id="KW-0238">DNA-binding</keyword>
<dbReference type="PANTHER" id="PTHR47893">
    <property type="entry name" value="REGULATORY PROTEIN PCHR"/>
    <property type="match status" value="1"/>
</dbReference>
<dbReference type="EMBL" id="JABAIA010000001">
    <property type="protein sequence ID" value="NLR64495.1"/>
    <property type="molecule type" value="Genomic_DNA"/>
</dbReference>
<evidence type="ECO:0000313" key="5">
    <source>
        <dbReference type="EMBL" id="NLR64495.1"/>
    </source>
</evidence>
<dbReference type="PANTHER" id="PTHR47893:SF1">
    <property type="entry name" value="REGULATORY PROTEIN PCHR"/>
    <property type="match status" value="1"/>
</dbReference>
<sequence>MEDKQVITYPNGTMTMTRWMCDDILIGHGLSSFRELFAHPAHSDNDVVRLHFGLRGDYLFNYRQLGKTYDLIGGHHNFMYSHPFDMVVENKTFELEIFGVQFPREKFLSFTQHGSDQLKRFADKVAAGQPVIFTDTWGALDSQMEQVISQIRFSKYAGDFQRLFLLSKSLELLVLSAESCTAADQRQAIYLKNKQDTEKIIAVRDLLNARLDSPPSLTEIARAVGLNEYKLKRGFKEKFNNTVFGYLTDQRLQLAHQYLRDTGKTAAEIAAELGYATPQHFNNAFKKKFGFTPFSVRNNP</sequence>
<gene>
    <name evidence="5" type="ORF">HGH92_09285</name>
</gene>
<reference evidence="5 6" key="1">
    <citation type="submission" date="2020-04" db="EMBL/GenBank/DDBJ databases">
        <authorList>
            <person name="Yin C."/>
        </authorList>
    </citation>
    <scope>NUCLEOTIDE SEQUENCE [LARGE SCALE GENOMIC DNA]</scope>
    <source>
        <strain evidence="5 6">Ae27</strain>
    </source>
</reference>
<dbReference type="Gene3D" id="1.10.10.60">
    <property type="entry name" value="Homeodomain-like"/>
    <property type="match status" value="1"/>
</dbReference>
<evidence type="ECO:0000256" key="3">
    <source>
        <dbReference type="ARBA" id="ARBA00023163"/>
    </source>
</evidence>
<dbReference type="Pfam" id="PF12833">
    <property type="entry name" value="HTH_18"/>
    <property type="match status" value="1"/>
</dbReference>
<name>A0A847RUB7_9BACT</name>
<dbReference type="PROSITE" id="PS01124">
    <property type="entry name" value="HTH_ARAC_FAMILY_2"/>
    <property type="match status" value="1"/>
</dbReference>